<evidence type="ECO:0000313" key="2">
    <source>
        <dbReference type="Proteomes" id="UP001203284"/>
    </source>
</evidence>
<dbReference type="Proteomes" id="UP001203284">
    <property type="component" value="Unassembled WGS sequence"/>
</dbReference>
<proteinExistence type="predicted"/>
<gene>
    <name evidence="1" type="ORF">MWN34_09205</name>
</gene>
<comment type="caution">
    <text evidence="1">The sequence shown here is derived from an EMBL/GenBank/DDBJ whole genome shotgun (WGS) entry which is preliminary data.</text>
</comment>
<dbReference type="EMBL" id="JALKCH010000005">
    <property type="protein sequence ID" value="MCK0197089.1"/>
    <property type="molecule type" value="Genomic_DNA"/>
</dbReference>
<organism evidence="1 2">
    <name type="scientific">Ancylobacter crimeensis</name>
    <dbReference type="NCBI Taxonomy" id="2579147"/>
    <lineage>
        <taxon>Bacteria</taxon>
        <taxon>Pseudomonadati</taxon>
        <taxon>Pseudomonadota</taxon>
        <taxon>Alphaproteobacteria</taxon>
        <taxon>Hyphomicrobiales</taxon>
        <taxon>Xanthobacteraceae</taxon>
        <taxon>Ancylobacter</taxon>
    </lineage>
</organism>
<dbReference type="RefSeq" id="WP_247028685.1">
    <property type="nucleotide sequence ID" value="NZ_JALKCH010000005.1"/>
</dbReference>
<accession>A0ABT0DB38</accession>
<protein>
    <submittedName>
        <fullName evidence="1">Uncharacterized protein</fullName>
    </submittedName>
</protein>
<reference evidence="1 2" key="1">
    <citation type="submission" date="2022-04" db="EMBL/GenBank/DDBJ databases">
        <authorList>
            <person name="Grouzdev D.S."/>
            <person name="Pantiukh K.S."/>
            <person name="Krutkina M.S."/>
        </authorList>
    </citation>
    <scope>NUCLEOTIDE SEQUENCE [LARGE SCALE GENOMIC DNA]</scope>
    <source>
        <strain evidence="1 2">6x-1</strain>
    </source>
</reference>
<sequence length="247" mass="26675">MVQVKKFGSEGGGVLWCHPGGTNCVVKVKKVLTPEGADGERYFNHPAADAAHYDPDLDALTQQMNSLVDAAQQRGLAGGRKAPGLQVGFLRTPNGYLPVWKRDVADNERLEDLVDVSTLTPLGSMSDEAVSAHLRLASQTAAGDWYVYKKTTTEYTCESGNGNCYVTVASADGFRTVTDSIYFPKVDEGSPVYDPELATLADELNAALNATQKTALQRTGTSPTEREIGLAFEEDGLTVVWKVVRRS</sequence>
<keyword evidence="2" id="KW-1185">Reference proteome</keyword>
<evidence type="ECO:0000313" key="1">
    <source>
        <dbReference type="EMBL" id="MCK0197089.1"/>
    </source>
</evidence>
<name>A0ABT0DB38_9HYPH</name>